<comment type="caution">
    <text evidence="1">The sequence shown here is derived from an EMBL/GenBank/DDBJ whole genome shotgun (WGS) entry which is preliminary data.</text>
</comment>
<keyword evidence="1" id="KW-0167">Capsid protein</keyword>
<dbReference type="InterPro" id="IPR012347">
    <property type="entry name" value="Ferritin-like"/>
</dbReference>
<dbReference type="EMBL" id="JACSRA010000011">
    <property type="protein sequence ID" value="MBD7911494.1"/>
    <property type="molecule type" value="Genomic_DNA"/>
</dbReference>
<accession>A0ABR8PTK8</accession>
<keyword evidence="1" id="KW-0946">Virion</keyword>
<sequence>MLGEKEMTNEILTLEKSLASLYQLGVQEASTDPLRYDFNKLLNQTLDKQNETYKLMVQKGWYKTDQVPQSSIDKVKNKFAQVVQPGQ</sequence>
<evidence type="ECO:0000313" key="2">
    <source>
        <dbReference type="Proteomes" id="UP000627781"/>
    </source>
</evidence>
<proteinExistence type="predicted"/>
<evidence type="ECO:0000313" key="1">
    <source>
        <dbReference type="EMBL" id="MBD7911494.1"/>
    </source>
</evidence>
<name>A0ABR8PTK8_9CLOT</name>
<reference evidence="1 2" key="1">
    <citation type="submission" date="2020-08" db="EMBL/GenBank/DDBJ databases">
        <title>A Genomic Blueprint of the Chicken Gut Microbiome.</title>
        <authorList>
            <person name="Gilroy R."/>
            <person name="Ravi A."/>
            <person name="Getino M."/>
            <person name="Pursley I."/>
            <person name="Horton D.L."/>
            <person name="Alikhan N.-F."/>
            <person name="Baker D."/>
            <person name="Gharbi K."/>
            <person name="Hall N."/>
            <person name="Watson M."/>
            <person name="Adriaenssens E.M."/>
            <person name="Foster-Nyarko E."/>
            <person name="Jarju S."/>
            <person name="Secka A."/>
            <person name="Antonio M."/>
            <person name="Oren A."/>
            <person name="Chaudhuri R."/>
            <person name="La Ragione R.M."/>
            <person name="Hildebrand F."/>
            <person name="Pallen M.J."/>
        </authorList>
    </citation>
    <scope>NUCLEOTIDE SEQUENCE [LARGE SCALE GENOMIC DNA]</scope>
    <source>
        <strain evidence="1 2">Sa3CVN1</strain>
    </source>
</reference>
<organism evidence="1 2">
    <name type="scientific">Clostridium cibarium</name>
    <dbReference type="NCBI Taxonomy" id="2762247"/>
    <lineage>
        <taxon>Bacteria</taxon>
        <taxon>Bacillati</taxon>
        <taxon>Bacillota</taxon>
        <taxon>Clostridia</taxon>
        <taxon>Eubacteriales</taxon>
        <taxon>Clostridiaceae</taxon>
        <taxon>Clostridium</taxon>
    </lineage>
</organism>
<dbReference type="Proteomes" id="UP000627781">
    <property type="component" value="Unassembled WGS sequence"/>
</dbReference>
<dbReference type="Gene3D" id="1.20.1260.10">
    <property type="match status" value="1"/>
</dbReference>
<protein>
    <submittedName>
        <fullName evidence="1">Spore coat protein</fullName>
    </submittedName>
</protein>
<dbReference type="RefSeq" id="WP_143317303.1">
    <property type="nucleotide sequence ID" value="NZ_JACSRA010000011.1"/>
</dbReference>
<dbReference type="Pfam" id="PF07875">
    <property type="entry name" value="Coat_F"/>
    <property type="match status" value="1"/>
</dbReference>
<keyword evidence="2" id="KW-1185">Reference proteome</keyword>
<gene>
    <name evidence="1" type="ORF">H9661_09015</name>
</gene>
<dbReference type="InterPro" id="IPR012851">
    <property type="entry name" value="Spore_coat_CotF-like"/>
</dbReference>